<dbReference type="AlphaFoldDB" id="A0A0K9FG49"/>
<name>A0A0K9FG49_9BACI</name>
<sequence>MEKEHWQKCKPLNEIPNKIWLESLLQDRNGLKIQFESENDKKIDIIFWGNTALSCRITDEEDMLQSINYWSEECGDDFFTWPLYKSNNSSFVKWFNEESCEKFADKNIEHYVFITEDDIVEVISAIAPQIIIY</sequence>
<dbReference type="Proteomes" id="UP000037326">
    <property type="component" value="Unassembled WGS sequence"/>
</dbReference>
<gene>
    <name evidence="1" type="ORF">ACZ11_04360</name>
</gene>
<comment type="caution">
    <text evidence="1">The sequence shown here is derived from an EMBL/GenBank/DDBJ whole genome shotgun (WGS) entry which is preliminary data.</text>
</comment>
<organism evidence="1 2">
    <name type="scientific">Lysinibacillus xylanilyticus</name>
    <dbReference type="NCBI Taxonomy" id="582475"/>
    <lineage>
        <taxon>Bacteria</taxon>
        <taxon>Bacillati</taxon>
        <taxon>Bacillota</taxon>
        <taxon>Bacilli</taxon>
        <taxon>Bacillales</taxon>
        <taxon>Bacillaceae</taxon>
        <taxon>Lysinibacillus</taxon>
    </lineage>
</organism>
<evidence type="ECO:0000313" key="1">
    <source>
        <dbReference type="EMBL" id="KMY33188.1"/>
    </source>
</evidence>
<reference evidence="2" key="1">
    <citation type="submission" date="2015-07" db="EMBL/GenBank/DDBJ databases">
        <authorList>
            <consortium name="Consortium for Microbial Forensics and Genomics (microFORGE)"/>
            <person name="Knight B.M."/>
            <person name="Roberts D.P."/>
            <person name="Lin D."/>
            <person name="Hari K."/>
            <person name="Fletcher J."/>
            <person name="Melcher U."/>
            <person name="Blagden T."/>
            <person name="Winegar R.A."/>
        </authorList>
    </citation>
    <scope>NUCLEOTIDE SEQUENCE [LARGE SCALE GENOMIC DNA]</scope>
    <source>
        <strain evidence="2">DSM 23493</strain>
    </source>
</reference>
<protein>
    <submittedName>
        <fullName evidence="1">Uncharacterized protein</fullName>
    </submittedName>
</protein>
<dbReference type="OrthoDB" id="2086981at2"/>
<proteinExistence type="predicted"/>
<dbReference type="EMBL" id="LFXJ01000005">
    <property type="protein sequence ID" value="KMY33188.1"/>
    <property type="molecule type" value="Genomic_DNA"/>
</dbReference>
<dbReference type="PATRIC" id="fig|582475.4.peg.291"/>
<accession>A0A0K9FG49</accession>
<evidence type="ECO:0000313" key="2">
    <source>
        <dbReference type="Proteomes" id="UP000037326"/>
    </source>
</evidence>